<dbReference type="Gene3D" id="1.10.238.10">
    <property type="entry name" value="EF-hand"/>
    <property type="match status" value="1"/>
</dbReference>
<dbReference type="InterPro" id="IPR030381">
    <property type="entry name" value="G_DYNAMIN_dom"/>
</dbReference>
<evidence type="ECO:0000256" key="9">
    <source>
        <dbReference type="ARBA" id="ARBA00022840"/>
    </source>
</evidence>
<proteinExistence type="predicted"/>
<reference evidence="15 16" key="2">
    <citation type="submission" date="2018-11" db="EMBL/GenBank/DDBJ databases">
        <authorList>
            <consortium name="Pathogen Informatics"/>
        </authorList>
    </citation>
    <scope>NUCLEOTIDE SEQUENCE [LARGE SCALE GENOMIC DNA]</scope>
</reference>
<dbReference type="InterPro" id="IPR018247">
    <property type="entry name" value="EF_Hand_1_Ca_BS"/>
</dbReference>
<dbReference type="Pfam" id="PF16880">
    <property type="entry name" value="EHD_N"/>
    <property type="match status" value="1"/>
</dbReference>
<keyword evidence="4" id="KW-0597">Phosphoprotein</keyword>
<evidence type="ECO:0000259" key="14">
    <source>
        <dbReference type="PROSITE" id="PS51718"/>
    </source>
</evidence>
<feature type="compositionally biased region" description="Low complexity" evidence="11">
    <location>
        <begin position="548"/>
        <end position="563"/>
    </location>
</feature>
<evidence type="ECO:0000256" key="3">
    <source>
        <dbReference type="ARBA" id="ARBA00022475"/>
    </source>
</evidence>
<dbReference type="SMART" id="SM00027">
    <property type="entry name" value="EH"/>
    <property type="match status" value="1"/>
</dbReference>
<evidence type="ECO:0000256" key="10">
    <source>
        <dbReference type="ARBA" id="ARBA00023136"/>
    </source>
</evidence>
<dbReference type="Pfam" id="PF12763">
    <property type="entry name" value="EH"/>
    <property type="match status" value="1"/>
</dbReference>
<evidence type="ECO:0000256" key="4">
    <source>
        <dbReference type="ARBA" id="ARBA00022553"/>
    </source>
</evidence>
<name>A0A158RA19_TAEAS</name>
<evidence type="ECO:0000256" key="6">
    <source>
        <dbReference type="ARBA" id="ARBA00022741"/>
    </source>
</evidence>
<dbReference type="GO" id="GO:0006897">
    <property type="term" value="P:endocytosis"/>
    <property type="evidence" value="ECO:0007669"/>
    <property type="project" value="TreeGrafter"/>
</dbReference>
<dbReference type="Pfam" id="PF18150">
    <property type="entry name" value="DUF5600"/>
    <property type="match status" value="1"/>
</dbReference>
<evidence type="ECO:0000259" key="13">
    <source>
        <dbReference type="PROSITE" id="PS50222"/>
    </source>
</evidence>
<comment type="subcellular location">
    <subcellularLocation>
        <location evidence="2">Cell membrane</location>
        <topology evidence="2">Peripheral membrane protein</topology>
        <orientation evidence="2">Cytoplasmic side</orientation>
    </subcellularLocation>
    <subcellularLocation>
        <location evidence="1">Endosome membrane</location>
        <topology evidence="1">Peripheral membrane protein</topology>
        <orientation evidence="1">Cytoplasmic side</orientation>
    </subcellularLocation>
</comment>
<dbReference type="AlphaFoldDB" id="A0A158RA19"/>
<evidence type="ECO:0000256" key="1">
    <source>
        <dbReference type="ARBA" id="ARBA00004125"/>
    </source>
</evidence>
<dbReference type="InterPro" id="IPR002048">
    <property type="entry name" value="EF_hand_dom"/>
</dbReference>
<dbReference type="PROSITE" id="PS51718">
    <property type="entry name" value="G_DYNAMIN_2"/>
    <property type="match status" value="1"/>
</dbReference>
<dbReference type="STRING" id="60517.A0A158RA19"/>
<evidence type="ECO:0000313" key="16">
    <source>
        <dbReference type="Proteomes" id="UP000282613"/>
    </source>
</evidence>
<feature type="region of interest" description="Disordered" evidence="11">
    <location>
        <begin position="537"/>
        <end position="563"/>
    </location>
</feature>
<evidence type="ECO:0000313" key="15">
    <source>
        <dbReference type="EMBL" id="VDK39835.1"/>
    </source>
</evidence>
<evidence type="ECO:0000256" key="2">
    <source>
        <dbReference type="ARBA" id="ARBA00004413"/>
    </source>
</evidence>
<reference evidence="17" key="1">
    <citation type="submission" date="2016-04" db="UniProtKB">
        <authorList>
            <consortium name="WormBaseParasite"/>
        </authorList>
    </citation>
    <scope>IDENTIFICATION</scope>
</reference>
<dbReference type="PANTHER" id="PTHR11216">
    <property type="entry name" value="EH DOMAIN"/>
    <property type="match status" value="1"/>
</dbReference>
<dbReference type="CDD" id="cd00052">
    <property type="entry name" value="EH"/>
    <property type="match status" value="1"/>
</dbReference>
<keyword evidence="10" id="KW-0472">Membrane</keyword>
<dbReference type="GO" id="GO:0005886">
    <property type="term" value="C:plasma membrane"/>
    <property type="evidence" value="ECO:0007669"/>
    <property type="project" value="UniProtKB-SubCell"/>
</dbReference>
<dbReference type="InterPro" id="IPR040990">
    <property type="entry name" value="DUF5600"/>
</dbReference>
<dbReference type="WBParaSite" id="TASK_0000823101-mRNA-1">
    <property type="protein sequence ID" value="TASK_0000823101-mRNA-1"/>
    <property type="gene ID" value="TASK_0000823101"/>
</dbReference>
<dbReference type="GO" id="GO:0005509">
    <property type="term" value="F:calcium ion binding"/>
    <property type="evidence" value="ECO:0007669"/>
    <property type="project" value="InterPro"/>
</dbReference>
<dbReference type="Gene3D" id="3.40.50.300">
    <property type="entry name" value="P-loop containing nucleotide triphosphate hydrolases"/>
    <property type="match status" value="1"/>
</dbReference>
<gene>
    <name evidence="15" type="ORF">TASK_LOCUS8232</name>
</gene>
<dbReference type="OrthoDB" id="1716625at2759"/>
<keyword evidence="5" id="KW-0479">Metal-binding</keyword>
<keyword evidence="3" id="KW-1003">Cell membrane</keyword>
<keyword evidence="9" id="KW-0067">ATP-binding</keyword>
<organism evidence="17">
    <name type="scientific">Taenia asiatica</name>
    <name type="common">Asian tapeworm</name>
    <dbReference type="NCBI Taxonomy" id="60517"/>
    <lineage>
        <taxon>Eukaryota</taxon>
        <taxon>Metazoa</taxon>
        <taxon>Spiralia</taxon>
        <taxon>Lophotrochozoa</taxon>
        <taxon>Platyhelminthes</taxon>
        <taxon>Cestoda</taxon>
        <taxon>Eucestoda</taxon>
        <taxon>Cyclophyllidea</taxon>
        <taxon>Taeniidae</taxon>
        <taxon>Taenia</taxon>
    </lineage>
</organism>
<dbReference type="PROSITE" id="PS50031">
    <property type="entry name" value="EH"/>
    <property type="match status" value="1"/>
</dbReference>
<dbReference type="FunFam" id="3.40.50.300:FF:000147">
    <property type="entry name" value="EH domain-containing protein 1"/>
    <property type="match status" value="1"/>
</dbReference>
<sequence length="563" mass="63492">MEGLFSASKKPKDQGVYRTVIDGLHNLYFKHLLPLETAYRFHEFHSPPLEHADFDATPMVLLVGQYSTGKTTFIRYLIGEDFPGMRIGPEPTTDKFIAIMHGEQSSIIPGNALVVDPKKQFRPLSVFGNNFLNRFQCSLLNNKVLEGISLVDTPGILSGEKQRLGRGYDLTGVIEWFAHHVDRIILLFDAHKLDISDEFKSVIEAVKGNEDKVRIVLNKADMVDFQQLMRVYGALMWNLGKILGTPEVARVYIGSFWDHQLHFDTNRRLFELEQADLFQDLQSLPAYSTIRKLNDLIRRARLAKVHAYIVSELRRQMPALIGKETKKKELIANLPVIYENLSRMHHISIGDFPPIDKMREILATQDFKSFSSLQPKLIAGVEKMLSVDIAKLMQMIPQEQKVGSEAFRPQVEGGAFDNFETPFGFGASEGINRGKFESTWVVELEVPEAFEIFRSLDTADGKISGETARVEMLKSQLPAATLRRIWTLSDIDKDGYLTADEFALAKYLIKLKLNGHELPSTLPDHLYPPSMQSYRLSHDGASGANAESSSIHSIPLSSKNGDI</sequence>
<feature type="domain" description="EF-hand" evidence="13">
    <location>
        <begin position="477"/>
        <end position="512"/>
    </location>
</feature>
<dbReference type="Proteomes" id="UP000282613">
    <property type="component" value="Unassembled WGS sequence"/>
</dbReference>
<dbReference type="Pfam" id="PF00350">
    <property type="entry name" value="Dynamin_N"/>
    <property type="match status" value="1"/>
</dbReference>
<dbReference type="InterPro" id="IPR045063">
    <property type="entry name" value="Dynamin_N"/>
</dbReference>
<dbReference type="GO" id="GO:0010008">
    <property type="term" value="C:endosome membrane"/>
    <property type="evidence" value="ECO:0007669"/>
    <property type="project" value="UniProtKB-SubCell"/>
</dbReference>
<dbReference type="CDD" id="cd09913">
    <property type="entry name" value="EHD"/>
    <property type="match status" value="1"/>
</dbReference>
<dbReference type="PANTHER" id="PTHR11216:SF31">
    <property type="entry name" value="AT21416P"/>
    <property type="match status" value="1"/>
</dbReference>
<evidence type="ECO:0000256" key="5">
    <source>
        <dbReference type="ARBA" id="ARBA00022723"/>
    </source>
</evidence>
<dbReference type="GO" id="GO:0016197">
    <property type="term" value="P:endosomal transport"/>
    <property type="evidence" value="ECO:0007669"/>
    <property type="project" value="TreeGrafter"/>
</dbReference>
<dbReference type="InterPro" id="IPR027417">
    <property type="entry name" value="P-loop_NTPase"/>
</dbReference>
<dbReference type="GO" id="GO:0005524">
    <property type="term" value="F:ATP binding"/>
    <property type="evidence" value="ECO:0007669"/>
    <property type="project" value="UniProtKB-KW"/>
</dbReference>
<evidence type="ECO:0000256" key="11">
    <source>
        <dbReference type="SAM" id="MobiDB-lite"/>
    </source>
</evidence>
<dbReference type="PROSITE" id="PS50222">
    <property type="entry name" value="EF_HAND_2"/>
    <property type="match status" value="1"/>
</dbReference>
<dbReference type="SUPFAM" id="SSF47473">
    <property type="entry name" value="EF-hand"/>
    <property type="match status" value="1"/>
</dbReference>
<keyword evidence="8" id="KW-0106">Calcium</keyword>
<dbReference type="InterPro" id="IPR031692">
    <property type="entry name" value="EHD_N"/>
</dbReference>
<keyword evidence="16" id="KW-1185">Reference proteome</keyword>
<dbReference type="SUPFAM" id="SSF52540">
    <property type="entry name" value="P-loop containing nucleoside triphosphate hydrolases"/>
    <property type="match status" value="1"/>
</dbReference>
<evidence type="ECO:0000256" key="8">
    <source>
        <dbReference type="ARBA" id="ARBA00022837"/>
    </source>
</evidence>
<dbReference type="Gene3D" id="1.10.268.20">
    <property type="match status" value="1"/>
</dbReference>
<evidence type="ECO:0000256" key="7">
    <source>
        <dbReference type="ARBA" id="ARBA00022753"/>
    </source>
</evidence>
<protein>
    <submittedName>
        <fullName evidence="17">EH domain-containing protein 1</fullName>
    </submittedName>
</protein>
<dbReference type="InterPro" id="IPR011992">
    <property type="entry name" value="EF-hand-dom_pair"/>
</dbReference>
<dbReference type="PROSITE" id="PS00018">
    <property type="entry name" value="EF_HAND_1"/>
    <property type="match status" value="1"/>
</dbReference>
<evidence type="ECO:0000313" key="17">
    <source>
        <dbReference type="WBParaSite" id="TASK_0000823101-mRNA-1"/>
    </source>
</evidence>
<dbReference type="EMBL" id="UYRS01018753">
    <property type="protein sequence ID" value="VDK39835.1"/>
    <property type="molecule type" value="Genomic_DNA"/>
</dbReference>
<feature type="domain" description="Dynamin-type G" evidence="14">
    <location>
        <begin position="54"/>
        <end position="285"/>
    </location>
</feature>
<accession>A0A158RA19</accession>
<evidence type="ECO:0000259" key="12">
    <source>
        <dbReference type="PROSITE" id="PS50031"/>
    </source>
</evidence>
<dbReference type="InterPro" id="IPR000261">
    <property type="entry name" value="EH_dom"/>
</dbReference>
<feature type="domain" description="EH" evidence="12">
    <location>
        <begin position="445"/>
        <end position="533"/>
    </location>
</feature>
<keyword evidence="6" id="KW-0547">Nucleotide-binding</keyword>
<dbReference type="GO" id="GO:0005525">
    <property type="term" value="F:GTP binding"/>
    <property type="evidence" value="ECO:0007669"/>
    <property type="project" value="InterPro"/>
</dbReference>
<keyword evidence="7" id="KW-0967">Endosome</keyword>